<dbReference type="RefSeq" id="WP_006232225.1">
    <property type="nucleotide sequence ID" value="NZ_CH724135.1"/>
</dbReference>
<evidence type="ECO:0000256" key="1">
    <source>
        <dbReference type="ARBA" id="ARBA00009437"/>
    </source>
</evidence>
<keyword evidence="2" id="KW-0805">Transcription regulation</keyword>
<dbReference type="GO" id="GO:0006351">
    <property type="term" value="P:DNA-templated transcription"/>
    <property type="evidence" value="ECO:0007669"/>
    <property type="project" value="TreeGrafter"/>
</dbReference>
<dbReference type="InterPro" id="IPR005119">
    <property type="entry name" value="LysR_subst-bd"/>
</dbReference>
<evidence type="ECO:0000256" key="2">
    <source>
        <dbReference type="ARBA" id="ARBA00023015"/>
    </source>
</evidence>
<accession>Q1Z8K2</accession>
<evidence type="ECO:0000313" key="7">
    <source>
        <dbReference type="Proteomes" id="UP000003789"/>
    </source>
</evidence>
<dbReference type="PROSITE" id="PS50931">
    <property type="entry name" value="HTH_LYSR"/>
    <property type="match status" value="1"/>
</dbReference>
<evidence type="ECO:0000313" key="6">
    <source>
        <dbReference type="EMBL" id="EAS45106.1"/>
    </source>
</evidence>
<dbReference type="SUPFAM" id="SSF46785">
    <property type="entry name" value="Winged helix' DNA-binding domain"/>
    <property type="match status" value="1"/>
</dbReference>
<dbReference type="InterPro" id="IPR000847">
    <property type="entry name" value="LysR_HTH_N"/>
</dbReference>
<protein>
    <submittedName>
        <fullName evidence="6">Transcriptional regulator, LysR family protein</fullName>
    </submittedName>
</protein>
<dbReference type="Gene3D" id="3.40.190.290">
    <property type="match status" value="1"/>
</dbReference>
<sequence length="308" mass="34643">MDKLTQLNAFVKIVEAKSFSLAAEQLGVANSTVSKWIHNLESTFGCQLLVRKGNNVYLSKQGEIYHRHAVDVLTSYHRLINVQYTSMNKGKVRLGIPRSYGEEYVFPLLMEFSKLHPDIQLDVQMNDNKESIFKQGYDLVLRIGEITERDVVAREVGRVPRVLVASASAISSKDCDDKTFVGALPIVLHSNCGVGYFSQILDRKIHDSNIRMRLNSSKSALKAILSTDAMSILPYFEVAEKLESGVLVHLLPSCRLPNMPLNVIYPQRELMSSSAKVLLGFLLERKDLLMSQCTKRPQVMCALLPKEE</sequence>
<dbReference type="FunFam" id="1.10.10.10:FF:000001">
    <property type="entry name" value="LysR family transcriptional regulator"/>
    <property type="match status" value="1"/>
</dbReference>
<dbReference type="AlphaFoldDB" id="Q1Z8K2"/>
<dbReference type="Pfam" id="PF00126">
    <property type="entry name" value="HTH_1"/>
    <property type="match status" value="1"/>
</dbReference>
<comment type="similarity">
    <text evidence="1">Belongs to the LysR transcriptional regulatory family.</text>
</comment>
<dbReference type="PANTHER" id="PTHR30537">
    <property type="entry name" value="HTH-TYPE TRANSCRIPTIONAL REGULATOR"/>
    <property type="match status" value="1"/>
</dbReference>
<dbReference type="PANTHER" id="PTHR30537:SF5">
    <property type="entry name" value="HTH-TYPE TRANSCRIPTIONAL ACTIVATOR TTDR-RELATED"/>
    <property type="match status" value="1"/>
</dbReference>
<evidence type="ECO:0000256" key="4">
    <source>
        <dbReference type="ARBA" id="ARBA00023163"/>
    </source>
</evidence>
<dbReference type="InterPro" id="IPR036390">
    <property type="entry name" value="WH_DNA-bd_sf"/>
</dbReference>
<dbReference type="SUPFAM" id="SSF53850">
    <property type="entry name" value="Periplasmic binding protein-like II"/>
    <property type="match status" value="1"/>
</dbReference>
<comment type="caution">
    <text evidence="6">The sequence shown here is derived from an EMBL/GenBank/DDBJ whole genome shotgun (WGS) entry which is preliminary data.</text>
</comment>
<dbReference type="HOGENOM" id="CLU_039613_16_3_6"/>
<gene>
    <name evidence="6" type="ORF">P3TCK_21520</name>
</gene>
<dbReference type="Pfam" id="PF03466">
    <property type="entry name" value="LysR_substrate"/>
    <property type="match status" value="1"/>
</dbReference>
<reference evidence="6 7" key="1">
    <citation type="submission" date="2006-03" db="EMBL/GenBank/DDBJ databases">
        <authorList>
            <person name="Bartlett D.H."/>
            <person name="Valle G."/>
            <person name="Lauro F.M."/>
            <person name="Vezzi A."/>
            <person name="Simonato F."/>
            <person name="Eloe E."/>
            <person name="Vitulo N."/>
            <person name="Stratton T.K."/>
            <person name="D'angelo M."/>
            <person name="Ferriera S."/>
            <person name="Johnson J."/>
            <person name="Kravitz S."/>
            <person name="Beeson K."/>
            <person name="Sutton G."/>
            <person name="Rogers Y."/>
            <person name="Friedman R."/>
            <person name="Frazier M."/>
            <person name="Venter J.C."/>
        </authorList>
    </citation>
    <scope>NUCLEOTIDE SEQUENCE [LARGE SCALE GENOMIC DNA]</scope>
    <source>
        <strain evidence="6 7">3TCK</strain>
    </source>
</reference>
<dbReference type="GO" id="GO:0003700">
    <property type="term" value="F:DNA-binding transcription factor activity"/>
    <property type="evidence" value="ECO:0007669"/>
    <property type="project" value="InterPro"/>
</dbReference>
<feature type="domain" description="HTH lysR-type" evidence="5">
    <location>
        <begin position="1"/>
        <end position="59"/>
    </location>
</feature>
<name>Q1Z8K2_9GAMM</name>
<dbReference type="EMBL" id="AAPH01000002">
    <property type="protein sequence ID" value="EAS45106.1"/>
    <property type="molecule type" value="Genomic_DNA"/>
</dbReference>
<organism evidence="6 7">
    <name type="scientific">Photobacterium profundum 3TCK</name>
    <dbReference type="NCBI Taxonomy" id="314280"/>
    <lineage>
        <taxon>Bacteria</taxon>
        <taxon>Pseudomonadati</taxon>
        <taxon>Pseudomonadota</taxon>
        <taxon>Gammaproteobacteria</taxon>
        <taxon>Vibrionales</taxon>
        <taxon>Vibrionaceae</taxon>
        <taxon>Photobacterium</taxon>
    </lineage>
</organism>
<dbReference type="Gene3D" id="1.10.10.10">
    <property type="entry name" value="Winged helix-like DNA-binding domain superfamily/Winged helix DNA-binding domain"/>
    <property type="match status" value="1"/>
</dbReference>
<keyword evidence="3" id="KW-0238">DNA-binding</keyword>
<proteinExistence type="inferred from homology"/>
<dbReference type="Proteomes" id="UP000003789">
    <property type="component" value="Unassembled WGS sequence"/>
</dbReference>
<keyword evidence="4" id="KW-0804">Transcription</keyword>
<evidence type="ECO:0000256" key="3">
    <source>
        <dbReference type="ARBA" id="ARBA00023125"/>
    </source>
</evidence>
<evidence type="ECO:0000259" key="5">
    <source>
        <dbReference type="PROSITE" id="PS50931"/>
    </source>
</evidence>
<dbReference type="OrthoDB" id="9815676at2"/>
<dbReference type="GO" id="GO:0043565">
    <property type="term" value="F:sequence-specific DNA binding"/>
    <property type="evidence" value="ECO:0007669"/>
    <property type="project" value="TreeGrafter"/>
</dbReference>
<dbReference type="InterPro" id="IPR036388">
    <property type="entry name" value="WH-like_DNA-bd_sf"/>
</dbReference>
<dbReference type="InterPro" id="IPR058163">
    <property type="entry name" value="LysR-type_TF_proteobact-type"/>
</dbReference>